<accession>A0ABP3CBR5</accession>
<feature type="domain" description="Alpha/beta hydrolase fold-3" evidence="2">
    <location>
        <begin position="90"/>
        <end position="297"/>
    </location>
</feature>
<dbReference type="GO" id="GO:0016787">
    <property type="term" value="F:hydrolase activity"/>
    <property type="evidence" value="ECO:0007669"/>
    <property type="project" value="UniProtKB-KW"/>
</dbReference>
<keyword evidence="4" id="KW-1185">Reference proteome</keyword>
<keyword evidence="1 3" id="KW-0378">Hydrolase</keyword>
<dbReference type="Proteomes" id="UP001498238">
    <property type="component" value="Unassembled WGS sequence"/>
</dbReference>
<organism evidence="3 4">
    <name type="scientific">Brevibacterium metallidurans</name>
    <dbReference type="NCBI Taxonomy" id="1482676"/>
    <lineage>
        <taxon>Bacteria</taxon>
        <taxon>Bacillati</taxon>
        <taxon>Actinomycetota</taxon>
        <taxon>Actinomycetes</taxon>
        <taxon>Micrococcales</taxon>
        <taxon>Brevibacteriaceae</taxon>
        <taxon>Brevibacterium</taxon>
    </lineage>
</organism>
<dbReference type="InterPro" id="IPR050300">
    <property type="entry name" value="GDXG_lipolytic_enzyme"/>
</dbReference>
<dbReference type="Pfam" id="PF07859">
    <property type="entry name" value="Abhydrolase_3"/>
    <property type="match status" value="1"/>
</dbReference>
<dbReference type="SUPFAM" id="SSF53474">
    <property type="entry name" value="alpha/beta-Hydrolases"/>
    <property type="match status" value="1"/>
</dbReference>
<dbReference type="InterPro" id="IPR029058">
    <property type="entry name" value="AB_hydrolase_fold"/>
</dbReference>
<dbReference type="PANTHER" id="PTHR48081:SF8">
    <property type="entry name" value="ALPHA_BETA HYDROLASE FOLD-3 DOMAIN-CONTAINING PROTEIN-RELATED"/>
    <property type="match status" value="1"/>
</dbReference>
<dbReference type="EMBL" id="BAAAAF010000007">
    <property type="protein sequence ID" value="GAA0036109.1"/>
    <property type="molecule type" value="Genomic_DNA"/>
</dbReference>
<sequence>MTITRQPHDPELGAALEVLLESMPSATIDMGTVTALREETASPLPAIEPETLESMGIVRTDLTIPVYDGAEAKATVFRRADHTGAGPGIYHVHGGGMITGHRLLGVDMCLPWIVEYDAVVLTVDYRLAPEFPDPYPVEDSYAGLAWMAEHAEELGVDPGSILIAGASAGGGVSAGTALVARDRKGPNLIGQLLVCPMIDDRDSTVSSTQFTDNTTWSRDSNRFGWSSLLGDRVGTEDVSIYAAPARATELSGLPPTYIDCGNAEVFRDEDVAYATKLWEAGVDAELHVWAGGFHGFDMMAPHAAVSRASIAARNSWVARIIGDR</sequence>
<gene>
    <name evidence="3" type="ORF">NCCP602_20700</name>
</gene>
<protein>
    <submittedName>
        <fullName evidence="3">Alpha/beta hydrolase</fullName>
    </submittedName>
</protein>
<reference evidence="3 4" key="1">
    <citation type="submission" date="2024-01" db="EMBL/GenBank/DDBJ databases">
        <title>Characterization of antibiotic resistant novel bacterial strains and their environmental applications.</title>
        <authorList>
            <person name="Manzoor S."/>
            <person name="Abbas S."/>
            <person name="Arshad M."/>
            <person name="Ahmed I."/>
        </authorList>
    </citation>
    <scope>NUCLEOTIDE SEQUENCE [LARGE SCALE GENOMIC DNA]</scope>
    <source>
        <strain evidence="3 4">NCCP-602</strain>
    </source>
</reference>
<dbReference type="PANTHER" id="PTHR48081">
    <property type="entry name" value="AB HYDROLASE SUPERFAMILY PROTEIN C4A8.06C"/>
    <property type="match status" value="1"/>
</dbReference>
<proteinExistence type="predicted"/>
<dbReference type="RefSeq" id="WP_339392943.1">
    <property type="nucleotide sequence ID" value="NZ_BAAAAF010000007.1"/>
</dbReference>
<evidence type="ECO:0000313" key="4">
    <source>
        <dbReference type="Proteomes" id="UP001498238"/>
    </source>
</evidence>
<dbReference type="Gene3D" id="3.40.50.1820">
    <property type="entry name" value="alpha/beta hydrolase"/>
    <property type="match status" value="1"/>
</dbReference>
<evidence type="ECO:0000313" key="3">
    <source>
        <dbReference type="EMBL" id="GAA0036109.1"/>
    </source>
</evidence>
<name>A0ABP3CBR5_9MICO</name>
<evidence type="ECO:0000256" key="1">
    <source>
        <dbReference type="ARBA" id="ARBA00022801"/>
    </source>
</evidence>
<comment type="caution">
    <text evidence="3">The sequence shown here is derived from an EMBL/GenBank/DDBJ whole genome shotgun (WGS) entry which is preliminary data.</text>
</comment>
<evidence type="ECO:0000259" key="2">
    <source>
        <dbReference type="Pfam" id="PF07859"/>
    </source>
</evidence>
<dbReference type="InterPro" id="IPR013094">
    <property type="entry name" value="AB_hydrolase_3"/>
</dbReference>